<organism evidence="2 3">
    <name type="scientific">Pristionchus mayeri</name>
    <dbReference type="NCBI Taxonomy" id="1317129"/>
    <lineage>
        <taxon>Eukaryota</taxon>
        <taxon>Metazoa</taxon>
        <taxon>Ecdysozoa</taxon>
        <taxon>Nematoda</taxon>
        <taxon>Chromadorea</taxon>
        <taxon>Rhabditida</taxon>
        <taxon>Rhabditina</taxon>
        <taxon>Diplogasteromorpha</taxon>
        <taxon>Diplogasteroidea</taxon>
        <taxon>Neodiplogasteridae</taxon>
        <taxon>Pristionchus</taxon>
    </lineage>
</organism>
<evidence type="ECO:0000256" key="1">
    <source>
        <dbReference type="SAM" id="MobiDB-lite"/>
    </source>
</evidence>
<feature type="region of interest" description="Disordered" evidence="1">
    <location>
        <begin position="90"/>
        <end position="180"/>
    </location>
</feature>
<gene>
    <name evidence="2" type="ORF">PMAYCL1PPCAC_20075</name>
</gene>
<dbReference type="AlphaFoldDB" id="A0AAN5CSS1"/>
<sequence>GTIALGATVIAIIDIVLLARKVRALDRELAARPPPPAQSQQQHTTRVAPPPRPQKVRKPKREKQSKKPSEKKFTAADLDFVMRRLLIDRGAEKQDTKKGQSVGEVQSNWGPTVSQNHADEKEEEKDVAKIPEGTPKKEAEKKIPDVNDFPLIGKDSQPGEPYRIFGEEDFGDPVENVNTS</sequence>
<feature type="compositionally biased region" description="Polar residues" evidence="1">
    <location>
        <begin position="103"/>
        <end position="116"/>
    </location>
</feature>
<reference evidence="3" key="1">
    <citation type="submission" date="2022-10" db="EMBL/GenBank/DDBJ databases">
        <title>Genome assembly of Pristionchus species.</title>
        <authorList>
            <person name="Yoshida K."/>
            <person name="Sommer R.J."/>
        </authorList>
    </citation>
    <scope>NUCLEOTIDE SEQUENCE [LARGE SCALE GENOMIC DNA]</scope>
    <source>
        <strain evidence="3">RS5460</strain>
    </source>
</reference>
<dbReference type="EMBL" id="BTRK01000004">
    <property type="protein sequence ID" value="GMR49880.1"/>
    <property type="molecule type" value="Genomic_DNA"/>
</dbReference>
<feature type="region of interest" description="Disordered" evidence="1">
    <location>
        <begin position="31"/>
        <end position="75"/>
    </location>
</feature>
<keyword evidence="3" id="KW-1185">Reference proteome</keyword>
<feature type="compositionally biased region" description="Basic and acidic residues" evidence="1">
    <location>
        <begin position="117"/>
        <end position="145"/>
    </location>
</feature>
<accession>A0AAN5CSS1</accession>
<evidence type="ECO:0000313" key="3">
    <source>
        <dbReference type="Proteomes" id="UP001328107"/>
    </source>
</evidence>
<protein>
    <submittedName>
        <fullName evidence="2">Uncharacterized protein</fullName>
    </submittedName>
</protein>
<dbReference type="Proteomes" id="UP001328107">
    <property type="component" value="Unassembled WGS sequence"/>
</dbReference>
<feature type="non-terminal residue" evidence="2">
    <location>
        <position position="1"/>
    </location>
</feature>
<evidence type="ECO:0000313" key="2">
    <source>
        <dbReference type="EMBL" id="GMR49880.1"/>
    </source>
</evidence>
<name>A0AAN5CSS1_9BILA</name>
<proteinExistence type="predicted"/>
<feature type="compositionally biased region" description="Basic residues" evidence="1">
    <location>
        <begin position="54"/>
        <end position="64"/>
    </location>
</feature>
<feature type="compositionally biased region" description="Basic and acidic residues" evidence="1">
    <location>
        <begin position="65"/>
        <end position="75"/>
    </location>
</feature>
<comment type="caution">
    <text evidence="2">The sequence shown here is derived from an EMBL/GenBank/DDBJ whole genome shotgun (WGS) entry which is preliminary data.</text>
</comment>